<comment type="subcellular location">
    <subcellularLocation>
        <location evidence="2">Endoplasmic reticulum membrane</location>
        <topology evidence="2">Single-pass membrane protein</topology>
    </subcellularLocation>
    <subcellularLocation>
        <location evidence="1">Nucleus</location>
    </subcellularLocation>
</comment>
<sequence length="329" mass="37138">MELELSDEHGVNMMEEIDWEHMFDDVQFPEDVFDFVDAIPPAPDVAGESWIGEIEQLLMKDDDYDESHNQNSDVVDGFTLSDILLDSPEQERQPSPEIIEKNSPCPSNSNSNSDSDLEANVNVDGNANLTDNNHNNTSPNFDFKADDAAEDLNDSKEDDTDDDPLSKKRKRQLRNRDAAMRSRERKKMYVKDLEVKSRYLEAECRRLGRLLQCCYAENQMLRISLQSGSTFAMAKPESAVLLLESLLLGSLVWFMALMCLLPVPRPTLPNQGAVALGSTNRKDLGSAAQRRKGTKPSELWLSLSFVRSKRCRASRTKMKPTLDCLMAII</sequence>
<feature type="compositionally biased region" description="Basic and acidic residues" evidence="8">
    <location>
        <begin position="89"/>
        <end position="100"/>
    </location>
</feature>
<name>A0A9Q1Q914_9CARY</name>
<evidence type="ECO:0000256" key="6">
    <source>
        <dbReference type="ARBA" id="ARBA00023163"/>
    </source>
</evidence>
<dbReference type="OrthoDB" id="674948at2759"/>
<organism evidence="10 11">
    <name type="scientific">Carnegiea gigantea</name>
    <dbReference type="NCBI Taxonomy" id="171969"/>
    <lineage>
        <taxon>Eukaryota</taxon>
        <taxon>Viridiplantae</taxon>
        <taxon>Streptophyta</taxon>
        <taxon>Embryophyta</taxon>
        <taxon>Tracheophyta</taxon>
        <taxon>Spermatophyta</taxon>
        <taxon>Magnoliopsida</taxon>
        <taxon>eudicotyledons</taxon>
        <taxon>Gunneridae</taxon>
        <taxon>Pentapetalae</taxon>
        <taxon>Caryophyllales</taxon>
        <taxon>Cactineae</taxon>
        <taxon>Cactaceae</taxon>
        <taxon>Cactoideae</taxon>
        <taxon>Echinocereeae</taxon>
        <taxon>Carnegiea</taxon>
    </lineage>
</organism>
<dbReference type="AlphaFoldDB" id="A0A9Q1Q914"/>
<evidence type="ECO:0000313" key="11">
    <source>
        <dbReference type="Proteomes" id="UP001153076"/>
    </source>
</evidence>
<keyword evidence="6" id="KW-0804">Transcription</keyword>
<dbReference type="GO" id="GO:0003700">
    <property type="term" value="F:DNA-binding transcription factor activity"/>
    <property type="evidence" value="ECO:0007669"/>
    <property type="project" value="InterPro"/>
</dbReference>
<gene>
    <name evidence="10" type="ORF">Cgig2_034002</name>
</gene>
<dbReference type="GO" id="GO:0003677">
    <property type="term" value="F:DNA binding"/>
    <property type="evidence" value="ECO:0007669"/>
    <property type="project" value="UniProtKB-KW"/>
</dbReference>
<dbReference type="PANTHER" id="PTHR47416:SF8">
    <property type="entry name" value="BASIC-LEUCINE ZIPPER TRANSCRIPTION FACTOR E-RELATED"/>
    <property type="match status" value="1"/>
</dbReference>
<keyword evidence="4" id="KW-0805">Transcription regulation</keyword>
<dbReference type="Pfam" id="PF00170">
    <property type="entry name" value="bZIP_1"/>
    <property type="match status" value="1"/>
</dbReference>
<proteinExistence type="inferred from homology"/>
<dbReference type="SUPFAM" id="SSF57959">
    <property type="entry name" value="Leucine zipper domain"/>
    <property type="match status" value="1"/>
</dbReference>
<dbReference type="PROSITE" id="PS00036">
    <property type="entry name" value="BZIP_BASIC"/>
    <property type="match status" value="1"/>
</dbReference>
<dbReference type="SMART" id="SM00338">
    <property type="entry name" value="BRLZ"/>
    <property type="match status" value="1"/>
</dbReference>
<comment type="caution">
    <text evidence="10">The sequence shown here is derived from an EMBL/GenBank/DDBJ whole genome shotgun (WGS) entry which is preliminary data.</text>
</comment>
<feature type="compositionally biased region" description="Low complexity" evidence="8">
    <location>
        <begin position="126"/>
        <end position="140"/>
    </location>
</feature>
<dbReference type="InterPro" id="IPR004827">
    <property type="entry name" value="bZIP"/>
</dbReference>
<dbReference type="GO" id="GO:0005634">
    <property type="term" value="C:nucleus"/>
    <property type="evidence" value="ECO:0007669"/>
    <property type="project" value="UniProtKB-SubCell"/>
</dbReference>
<evidence type="ECO:0000256" key="5">
    <source>
        <dbReference type="ARBA" id="ARBA00023125"/>
    </source>
</evidence>
<keyword evidence="7" id="KW-0539">Nucleus</keyword>
<evidence type="ECO:0000256" key="4">
    <source>
        <dbReference type="ARBA" id="ARBA00023015"/>
    </source>
</evidence>
<evidence type="ECO:0000256" key="2">
    <source>
        <dbReference type="ARBA" id="ARBA00004389"/>
    </source>
</evidence>
<evidence type="ECO:0000259" key="9">
    <source>
        <dbReference type="PROSITE" id="PS50217"/>
    </source>
</evidence>
<feature type="compositionally biased region" description="Basic and acidic residues" evidence="8">
    <location>
        <begin position="174"/>
        <end position="183"/>
    </location>
</feature>
<dbReference type="Gene3D" id="1.20.5.170">
    <property type="match status" value="1"/>
</dbReference>
<evidence type="ECO:0000256" key="8">
    <source>
        <dbReference type="SAM" id="MobiDB-lite"/>
    </source>
</evidence>
<keyword evidence="11" id="KW-1185">Reference proteome</keyword>
<protein>
    <recommendedName>
        <fullName evidence="9">BZIP domain-containing protein</fullName>
    </recommendedName>
</protein>
<dbReference type="InterPro" id="IPR046347">
    <property type="entry name" value="bZIP_sf"/>
</dbReference>
<feature type="compositionally biased region" description="Acidic residues" evidence="8">
    <location>
        <begin position="148"/>
        <end position="163"/>
    </location>
</feature>
<evidence type="ECO:0000313" key="10">
    <source>
        <dbReference type="EMBL" id="KAJ8432676.1"/>
    </source>
</evidence>
<feature type="region of interest" description="Disordered" evidence="8">
    <location>
        <begin position="88"/>
        <end position="183"/>
    </location>
</feature>
<dbReference type="GO" id="GO:0005789">
    <property type="term" value="C:endoplasmic reticulum membrane"/>
    <property type="evidence" value="ECO:0007669"/>
    <property type="project" value="UniProtKB-SubCell"/>
</dbReference>
<keyword evidence="5" id="KW-0238">DNA-binding</keyword>
<evidence type="ECO:0000256" key="7">
    <source>
        <dbReference type="ARBA" id="ARBA00023242"/>
    </source>
</evidence>
<feature type="compositionally biased region" description="Low complexity" evidence="8">
    <location>
        <begin position="102"/>
        <end position="114"/>
    </location>
</feature>
<dbReference type="EMBL" id="JAKOGI010000592">
    <property type="protein sequence ID" value="KAJ8432676.1"/>
    <property type="molecule type" value="Genomic_DNA"/>
</dbReference>
<reference evidence="10" key="1">
    <citation type="submission" date="2022-04" db="EMBL/GenBank/DDBJ databases">
        <title>Carnegiea gigantea Genome sequencing and assembly v2.</title>
        <authorList>
            <person name="Copetti D."/>
            <person name="Sanderson M.J."/>
            <person name="Burquez A."/>
            <person name="Wojciechowski M.F."/>
        </authorList>
    </citation>
    <scope>NUCLEOTIDE SEQUENCE</scope>
    <source>
        <strain evidence="10">SGP5-SGP5p</strain>
        <tissue evidence="10">Aerial part</tissue>
    </source>
</reference>
<accession>A0A9Q1Q914</accession>
<evidence type="ECO:0000256" key="3">
    <source>
        <dbReference type="ARBA" id="ARBA00007163"/>
    </source>
</evidence>
<dbReference type="CDD" id="cd14704">
    <property type="entry name" value="bZIP_HY5-like"/>
    <property type="match status" value="1"/>
</dbReference>
<dbReference type="Proteomes" id="UP001153076">
    <property type="component" value="Unassembled WGS sequence"/>
</dbReference>
<feature type="domain" description="BZIP" evidence="9">
    <location>
        <begin position="165"/>
        <end position="207"/>
    </location>
</feature>
<dbReference type="PROSITE" id="PS50217">
    <property type="entry name" value="BZIP"/>
    <property type="match status" value="1"/>
</dbReference>
<evidence type="ECO:0000256" key="1">
    <source>
        <dbReference type="ARBA" id="ARBA00004123"/>
    </source>
</evidence>
<dbReference type="PANTHER" id="PTHR47416">
    <property type="entry name" value="BASIC-LEUCINE ZIPPER TRANSCRIPTION FACTOR F-RELATED"/>
    <property type="match status" value="1"/>
</dbReference>
<comment type="similarity">
    <text evidence="3">Belongs to the bZIP family.</text>
</comment>